<dbReference type="Pfam" id="PF07727">
    <property type="entry name" value="RVT_2"/>
    <property type="match status" value="1"/>
</dbReference>
<feature type="non-terminal residue" evidence="8">
    <location>
        <position position="1084"/>
    </location>
</feature>
<evidence type="ECO:0008006" key="10">
    <source>
        <dbReference type="Google" id="ProtNLM"/>
    </source>
</evidence>
<dbReference type="InterPro" id="IPR054722">
    <property type="entry name" value="PolX-like_BBD"/>
</dbReference>
<dbReference type="Pfam" id="PF13976">
    <property type="entry name" value="gag_pre-integrs"/>
    <property type="match status" value="1"/>
</dbReference>
<keyword evidence="1" id="KW-0378">Hydrolase</keyword>
<feature type="domain" description="GAG-pre-integrase" evidence="5">
    <location>
        <begin position="81"/>
        <end position="145"/>
    </location>
</feature>
<dbReference type="STRING" id="988480.A0A075B5F3"/>
<sequence>MKIEGSGEVSLRVQTNDGKIKEVRLYNVLYVPSMNTNLLSIPKLLRNAEITVVMEGETCSIRKNETEIMRGKLEKQLFTIKTMRRQPKALNTKETKNEMDVWHRRLGHACEPYLRQMSEKGSVTGMPKFKRDAKLSFCHTCAKHKATRASFKGKMPRENKVGGKLHTDLMGPMEKQTMAGKRYILTIIDDHSRKCFIHLLSHKCLLEDGNLPKDFWGEIAHTACYIQNRTPTKILGGKTPEEVYSGKKPDIRHMREIGAPCYVHIGKSKRLKLDGKAELHYLIGYEHGSRMYRLRVGNTNKVRVSAHVKFHEDMEQEDEEDDDEYYTRIKEIVDQDENENKLEVLEDLLTTTIKDDARAKLEALQARLAKLKLEREKLKDDKQISKEQVKTIVAQVQEPRKTIKKAITELTPMTESSMNQVISPQATLKPHDGSKTDEPRIEKPSNTRPRGSIIEEIKNEIIAKEGSIKAALEKSKAKTKKKGVEIFKARQTNNDANKVVKGTMRSRSNGGLRDIKRPNYEEPREVAFMALKNFPRNFIEAMSADDAEKWFEAMKREISSHNEHKTWELVKRPEGVKVHSSRWVNTKKYDENGNLIKYKCRLVFRGHTQVKGRDYFETYAPVAKSSSIKAMIALSAKYGWILHQADVETAYLNGTVREVLYMEQPEGFAAKGAEDMVCKINKALYGLKQAGREWNRRIDRDLKRAGFKRCKADYCVYTKRVRDKIIIIALYVDDIIIAANCAELLKETKEYLAQQYKIKDLGKLNWCLGVHIEQDEKNKEIRMSQEAFIDETLRKFGFEDCAGIATPMEKGIYYSADQSPKNETEKARMASIPYREAIGNLQWLQAMTRPDISSAVSIASRFVENPGEEHWKLLKRIMRYLKATKKYCLTYKCDGGAVRKENERIEVEGFSDADWATDRDNRKSTTGYLIYLDGNLVSWKSRKQQTNALSTAEAEYMALADTAREGLWMMKLIKELRIPRRWKPRALKINEDNQSTIRIAQIYESNEKTKHIEQKYHFIRDKIEKGRIYLNYVNTKEMVADALTKGLAREPFEKHRESMGILERPAGLRGSVGVKISDKQADLT</sequence>
<evidence type="ECO:0000259" key="7">
    <source>
        <dbReference type="Pfam" id="PF25597"/>
    </source>
</evidence>
<dbReference type="AlphaFoldDB" id="A0A075B5F3"/>
<accession>A0A075B5F3</accession>
<dbReference type="InterPro" id="IPR036397">
    <property type="entry name" value="RNaseH_sf"/>
</dbReference>
<dbReference type="InterPro" id="IPR025724">
    <property type="entry name" value="GAG-pre-integrase_dom"/>
</dbReference>
<feature type="compositionally biased region" description="Polar residues" evidence="3">
    <location>
        <begin position="414"/>
        <end position="426"/>
    </location>
</feature>
<dbReference type="CDD" id="cd09272">
    <property type="entry name" value="RNase_HI_RT_Ty1"/>
    <property type="match status" value="1"/>
</dbReference>
<reference evidence="8 9" key="1">
    <citation type="journal article" date="2013" name="Curr. Biol.">
        <title>Shared signatures of parasitism and phylogenomics unite Cryptomycota and microsporidia.</title>
        <authorList>
            <person name="James T.Y."/>
            <person name="Pelin A."/>
            <person name="Bonen L."/>
            <person name="Ahrendt S."/>
            <person name="Sain D."/>
            <person name="Corradi N."/>
            <person name="Stajich J.E."/>
        </authorList>
    </citation>
    <scope>NUCLEOTIDE SEQUENCE [LARGE SCALE GENOMIC DNA]</scope>
    <source>
        <strain evidence="8 9">CSF55</strain>
    </source>
</reference>
<feature type="coiled-coil region" evidence="2">
    <location>
        <begin position="354"/>
        <end position="388"/>
    </location>
</feature>
<feature type="compositionally biased region" description="Basic and acidic residues" evidence="3">
    <location>
        <begin position="429"/>
        <end position="445"/>
    </location>
</feature>
<dbReference type="Pfam" id="PF25597">
    <property type="entry name" value="SH3_retrovirus"/>
    <property type="match status" value="1"/>
</dbReference>
<organism evidence="8 9">
    <name type="scientific">Rozella allomycis (strain CSF55)</name>
    <dbReference type="NCBI Taxonomy" id="988480"/>
    <lineage>
        <taxon>Eukaryota</taxon>
        <taxon>Fungi</taxon>
        <taxon>Fungi incertae sedis</taxon>
        <taxon>Cryptomycota</taxon>
        <taxon>Cryptomycota incertae sedis</taxon>
        <taxon>Rozella</taxon>
    </lineage>
</organism>
<dbReference type="Proteomes" id="UP000030755">
    <property type="component" value="Unassembled WGS sequence"/>
</dbReference>
<dbReference type="GO" id="GO:0003676">
    <property type="term" value="F:nucleic acid binding"/>
    <property type="evidence" value="ECO:0007669"/>
    <property type="project" value="InterPro"/>
</dbReference>
<dbReference type="HOGENOM" id="CLU_001650_5_3_1"/>
<evidence type="ECO:0000313" key="9">
    <source>
        <dbReference type="Proteomes" id="UP000030755"/>
    </source>
</evidence>
<feature type="domain" description="Reverse transcriptase Ty1/copia-type" evidence="4">
    <location>
        <begin position="565"/>
        <end position="810"/>
    </location>
</feature>
<dbReference type="InterPro" id="IPR043502">
    <property type="entry name" value="DNA/RNA_pol_sf"/>
</dbReference>
<evidence type="ECO:0000259" key="5">
    <source>
        <dbReference type="Pfam" id="PF13976"/>
    </source>
</evidence>
<proteinExistence type="predicted"/>
<feature type="domain" description="Retroviral polymerase SH3-like" evidence="7">
    <location>
        <begin position="260"/>
        <end position="321"/>
    </location>
</feature>
<keyword evidence="9" id="KW-1185">Reference proteome</keyword>
<dbReference type="Pfam" id="PF22936">
    <property type="entry name" value="Pol_BBD"/>
    <property type="match status" value="1"/>
</dbReference>
<evidence type="ECO:0000256" key="3">
    <source>
        <dbReference type="SAM" id="MobiDB-lite"/>
    </source>
</evidence>
<evidence type="ECO:0000259" key="6">
    <source>
        <dbReference type="Pfam" id="PF22936"/>
    </source>
</evidence>
<feature type="region of interest" description="Disordered" evidence="3">
    <location>
        <begin position="414"/>
        <end position="450"/>
    </location>
</feature>
<feature type="domain" description="Retrovirus-related Pol polyprotein from transposon TNT 1-94-like beta-barrel" evidence="6">
    <location>
        <begin position="1"/>
        <end position="46"/>
    </location>
</feature>
<dbReference type="SUPFAM" id="SSF56672">
    <property type="entry name" value="DNA/RNA polymerases"/>
    <property type="match status" value="1"/>
</dbReference>
<keyword evidence="1" id="KW-0064">Aspartyl protease</keyword>
<dbReference type="PANTHER" id="PTHR11439">
    <property type="entry name" value="GAG-POL-RELATED RETROTRANSPOSON"/>
    <property type="match status" value="1"/>
</dbReference>
<dbReference type="Gene3D" id="3.30.420.10">
    <property type="entry name" value="Ribonuclease H-like superfamily/Ribonuclease H"/>
    <property type="match status" value="1"/>
</dbReference>
<dbReference type="InterPro" id="IPR012337">
    <property type="entry name" value="RNaseH-like_sf"/>
</dbReference>
<dbReference type="EMBL" id="KE560349">
    <property type="protein sequence ID" value="EPZ37091.1"/>
    <property type="molecule type" value="Genomic_DNA"/>
</dbReference>
<keyword evidence="1" id="KW-0645">Protease</keyword>
<dbReference type="InterPro" id="IPR057670">
    <property type="entry name" value="SH3_retrovirus"/>
</dbReference>
<dbReference type="OrthoDB" id="3799035at2759"/>
<dbReference type="InterPro" id="IPR013103">
    <property type="entry name" value="RVT_2"/>
</dbReference>
<keyword evidence="2" id="KW-0175">Coiled coil</keyword>
<evidence type="ECO:0000256" key="1">
    <source>
        <dbReference type="ARBA" id="ARBA00022750"/>
    </source>
</evidence>
<evidence type="ECO:0000256" key="2">
    <source>
        <dbReference type="SAM" id="Coils"/>
    </source>
</evidence>
<name>A0A075B5F3_ROZAC</name>
<evidence type="ECO:0000259" key="4">
    <source>
        <dbReference type="Pfam" id="PF07727"/>
    </source>
</evidence>
<gene>
    <name evidence="8" type="ORF">O9G_005746</name>
</gene>
<evidence type="ECO:0000313" key="8">
    <source>
        <dbReference type="EMBL" id="EPZ37091.1"/>
    </source>
</evidence>
<protein>
    <recommendedName>
        <fullName evidence="10">Reverse transcriptase, RNA-dependent DNA polymerase domain-containing protein</fullName>
    </recommendedName>
</protein>
<dbReference type="PANTHER" id="PTHR11439:SF463">
    <property type="entry name" value="REVERSE TRANSCRIPTASE TY1_COPIA-TYPE DOMAIN-CONTAINING PROTEIN"/>
    <property type="match status" value="1"/>
</dbReference>
<dbReference type="SUPFAM" id="SSF53098">
    <property type="entry name" value="Ribonuclease H-like"/>
    <property type="match status" value="1"/>
</dbReference>
<dbReference type="GO" id="GO:0004190">
    <property type="term" value="F:aspartic-type endopeptidase activity"/>
    <property type="evidence" value="ECO:0007669"/>
    <property type="project" value="UniProtKB-KW"/>
</dbReference>